<evidence type="ECO:0000313" key="8">
    <source>
        <dbReference type="EMBL" id="SFR80629.1"/>
    </source>
</evidence>
<keyword evidence="3" id="KW-1003">Cell membrane</keyword>
<evidence type="ECO:0000256" key="2">
    <source>
        <dbReference type="ARBA" id="ARBA00022448"/>
    </source>
</evidence>
<dbReference type="InterPro" id="IPR001991">
    <property type="entry name" value="Na-dicarboxylate_symporter"/>
</dbReference>
<feature type="transmembrane region" description="Helical" evidence="7">
    <location>
        <begin position="48"/>
        <end position="73"/>
    </location>
</feature>
<dbReference type="AlphaFoldDB" id="A0A1I6JNU8"/>
<dbReference type="PRINTS" id="PR00173">
    <property type="entry name" value="EDTRNSPORT"/>
</dbReference>
<dbReference type="GO" id="GO:0015293">
    <property type="term" value="F:symporter activity"/>
    <property type="evidence" value="ECO:0007669"/>
    <property type="project" value="UniProtKB-KW"/>
</dbReference>
<dbReference type="EMBL" id="FOZG01000001">
    <property type="protein sequence ID" value="SFR80629.1"/>
    <property type="molecule type" value="Genomic_DNA"/>
</dbReference>
<evidence type="ECO:0000313" key="9">
    <source>
        <dbReference type="Proteomes" id="UP000198824"/>
    </source>
</evidence>
<keyword evidence="2" id="KW-0813">Transport</keyword>
<comment type="subcellular location">
    <subcellularLocation>
        <location evidence="1">Cell membrane</location>
        <topology evidence="1">Multi-pass membrane protein</topology>
    </subcellularLocation>
</comment>
<feature type="transmembrane region" description="Helical" evidence="7">
    <location>
        <begin position="150"/>
        <end position="173"/>
    </location>
</feature>
<dbReference type="SUPFAM" id="SSF118215">
    <property type="entry name" value="Proton glutamate symport protein"/>
    <property type="match status" value="1"/>
</dbReference>
<keyword evidence="5 7" id="KW-1133">Transmembrane helix</keyword>
<sequence length="379" mass="37143">MAVAKPVGKLWLDALTMTVVPLLFGLILTGIAGAAGQAAAGGIAFRTLILFAVGLVIACAASAGIATMLLGVWPVPKAAASLRPSGDVPALAPAGDWLTGLLPTNPIAAAAETAITPLVLFTLIFALAASRIAPDRREGLLAPMRGLVDAMLVIVGWVLWVAPLGVFALALQVGTSTAGGALGVLAHYVITVAACCLGVTLLALLAGALLGGRGPLAFLRAAAPAQAVAVSTQSSLATLPAMFQAVGALGVSEAASAVVLPLAVAVFRVASAAANVAVTVYLAHVHGVSLAAGTVAALVLVAATVSVAAVGLPAQVSFFATIAPVCVAAGVPVGLLPLLLAVESLPDLFRTLGNVTGDIAAAAIVGRNAPVSPAASPRP</sequence>
<keyword evidence="4 7" id="KW-0812">Transmembrane</keyword>
<dbReference type="PANTHER" id="PTHR42865:SF7">
    <property type="entry name" value="PROTON_GLUTAMATE-ASPARTATE SYMPORTER"/>
    <property type="match status" value="1"/>
</dbReference>
<evidence type="ECO:0000256" key="5">
    <source>
        <dbReference type="ARBA" id="ARBA00022989"/>
    </source>
</evidence>
<dbReference type="STRING" id="1166337.SAMN05192580_0600"/>
<name>A0A1I6JNU8_9SPHN</name>
<dbReference type="Proteomes" id="UP000198824">
    <property type="component" value="Unassembled WGS sequence"/>
</dbReference>
<feature type="transmembrane region" description="Helical" evidence="7">
    <location>
        <begin position="14"/>
        <end position="36"/>
    </location>
</feature>
<feature type="transmembrane region" description="Helical" evidence="7">
    <location>
        <begin position="222"/>
        <end position="246"/>
    </location>
</feature>
<evidence type="ECO:0000256" key="3">
    <source>
        <dbReference type="ARBA" id="ARBA00022475"/>
    </source>
</evidence>
<accession>A0A1I6JNU8</accession>
<dbReference type="Gene3D" id="1.10.3860.10">
    <property type="entry name" value="Sodium:dicarboxylate symporter"/>
    <property type="match status" value="1"/>
</dbReference>
<reference evidence="8 9" key="1">
    <citation type="submission" date="2016-10" db="EMBL/GenBank/DDBJ databases">
        <authorList>
            <person name="de Groot N.N."/>
        </authorList>
    </citation>
    <scope>NUCLEOTIDE SEQUENCE [LARGE SCALE GENOMIC DNA]</scope>
    <source>
        <strain evidence="8 9">S5-249</strain>
    </source>
</reference>
<gene>
    <name evidence="8" type="ORF">SAMN05192580_0600</name>
</gene>
<keyword evidence="9" id="KW-1185">Reference proteome</keyword>
<dbReference type="InterPro" id="IPR036458">
    <property type="entry name" value="Na:dicarbo_symporter_sf"/>
</dbReference>
<organism evidence="8 9">
    <name type="scientific">Sphingomonas jatrophae</name>
    <dbReference type="NCBI Taxonomy" id="1166337"/>
    <lineage>
        <taxon>Bacteria</taxon>
        <taxon>Pseudomonadati</taxon>
        <taxon>Pseudomonadota</taxon>
        <taxon>Alphaproteobacteria</taxon>
        <taxon>Sphingomonadales</taxon>
        <taxon>Sphingomonadaceae</taxon>
        <taxon>Sphingomonas</taxon>
    </lineage>
</organism>
<evidence type="ECO:0000256" key="7">
    <source>
        <dbReference type="SAM" id="Phobius"/>
    </source>
</evidence>
<proteinExistence type="predicted"/>
<evidence type="ECO:0000256" key="1">
    <source>
        <dbReference type="ARBA" id="ARBA00004651"/>
    </source>
</evidence>
<dbReference type="PANTHER" id="PTHR42865">
    <property type="entry name" value="PROTON/GLUTAMATE-ASPARTATE SYMPORTER"/>
    <property type="match status" value="1"/>
</dbReference>
<feature type="transmembrane region" description="Helical" evidence="7">
    <location>
        <begin position="185"/>
        <end position="210"/>
    </location>
</feature>
<feature type="transmembrane region" description="Helical" evidence="7">
    <location>
        <begin position="107"/>
        <end position="129"/>
    </location>
</feature>
<feature type="transmembrane region" description="Helical" evidence="7">
    <location>
        <begin position="318"/>
        <end position="342"/>
    </location>
</feature>
<feature type="transmembrane region" description="Helical" evidence="7">
    <location>
        <begin position="290"/>
        <end position="312"/>
    </location>
</feature>
<protein>
    <submittedName>
        <fullName evidence="8">Na+/H+-dicarboxylate symporter</fullName>
    </submittedName>
</protein>
<dbReference type="GO" id="GO:0005886">
    <property type="term" value="C:plasma membrane"/>
    <property type="evidence" value="ECO:0007669"/>
    <property type="project" value="UniProtKB-SubCell"/>
</dbReference>
<evidence type="ECO:0000256" key="4">
    <source>
        <dbReference type="ARBA" id="ARBA00022692"/>
    </source>
</evidence>
<dbReference type="Pfam" id="PF00375">
    <property type="entry name" value="SDF"/>
    <property type="match status" value="1"/>
</dbReference>
<keyword evidence="6 7" id="KW-0472">Membrane</keyword>
<evidence type="ECO:0000256" key="6">
    <source>
        <dbReference type="ARBA" id="ARBA00023136"/>
    </source>
</evidence>